<reference evidence="2" key="3">
    <citation type="submission" date="2021-05" db="EMBL/GenBank/DDBJ databases">
        <title>Protein family content uncovers lineage relationships and bacterial pathway maintenance mechanisms in DPANN archaea.</title>
        <authorList>
            <person name="Castelle C.J."/>
            <person name="Meheust R."/>
            <person name="Jaffe A.L."/>
            <person name="Seitz K."/>
            <person name="Gong X."/>
            <person name="Baker B.J."/>
            <person name="Banfield J.F."/>
        </authorList>
    </citation>
    <scope>NUCLEOTIDE SEQUENCE</scope>
    <source>
        <strain evidence="2">RIFCSPHIGHO2_01_FULL_GW2011_AR10_43_9</strain>
    </source>
</reference>
<organism evidence="1 3">
    <name type="scientific">Candidatus Iainarchaeum sp</name>
    <dbReference type="NCBI Taxonomy" id="3101447"/>
    <lineage>
        <taxon>Archaea</taxon>
        <taxon>Candidatus Iainarchaeota</taxon>
        <taxon>Candidatus Iainarchaeia</taxon>
        <taxon>Candidatus Iainarchaeales</taxon>
        <taxon>Candidatus Iainarchaeaceae</taxon>
        <taxon>Candidatus Iainarchaeum</taxon>
    </lineage>
</organism>
<reference evidence="2" key="2">
    <citation type="submission" date="2021-03" db="EMBL/GenBank/DDBJ databases">
        <authorList>
            <person name="Jaffe A."/>
        </authorList>
    </citation>
    <scope>NUCLEOTIDE SEQUENCE</scope>
    <source>
        <strain evidence="2">RIFCSPHIGHO2_01_FULL_GW2011_AR10_43_9</strain>
    </source>
</reference>
<gene>
    <name evidence="1" type="ORF">HA237_02155</name>
    <name evidence="2" type="ORF">J4224_01485</name>
</gene>
<evidence type="ECO:0000313" key="1">
    <source>
        <dbReference type="EMBL" id="HIH08153.1"/>
    </source>
</evidence>
<dbReference type="Proteomes" id="UP000577419">
    <property type="component" value="Unassembled WGS sequence"/>
</dbReference>
<dbReference type="Proteomes" id="UP000683213">
    <property type="component" value="Unassembled WGS sequence"/>
</dbReference>
<protein>
    <submittedName>
        <fullName evidence="1">HNH endonuclease</fullName>
    </submittedName>
</protein>
<dbReference type="GO" id="GO:0004519">
    <property type="term" value="F:endonuclease activity"/>
    <property type="evidence" value="ECO:0007669"/>
    <property type="project" value="UniProtKB-KW"/>
</dbReference>
<comment type="caution">
    <text evidence="1">The sequence shown here is derived from an EMBL/GenBank/DDBJ whole genome shotgun (WGS) entry which is preliminary data.</text>
</comment>
<dbReference type="EMBL" id="JAGVWF010000020">
    <property type="protein sequence ID" value="MBS3059077.1"/>
    <property type="molecule type" value="Genomic_DNA"/>
</dbReference>
<dbReference type="AlphaFoldDB" id="A0A7J4IRL2"/>
<keyword evidence="1" id="KW-0378">Hydrolase</keyword>
<evidence type="ECO:0000313" key="3">
    <source>
        <dbReference type="Proteomes" id="UP000577419"/>
    </source>
</evidence>
<accession>A0A7J4IRL2</accession>
<sequence length="137" mass="15287">MKHSAQASLELAIVIAAFLSMFLLLLPSIHALFDAGIFSFDVKNAQQFLHSFKETARQLSVFSSGSEKTIESAVLTKWVIYSKQNKVFLQVHSEEAGKTKLLEAELPLTVEMQELELQKEARLRLVKSSSHVLVVNG</sequence>
<reference evidence="1" key="1">
    <citation type="journal article" date="2020" name="bioRxiv">
        <title>A rank-normalized archaeal taxonomy based on genome phylogeny resolves widespread incomplete and uneven classifications.</title>
        <authorList>
            <person name="Rinke C."/>
            <person name="Chuvochina M."/>
            <person name="Mussig A.J."/>
            <person name="Chaumeil P.-A."/>
            <person name="Waite D.W."/>
            <person name="Whitman W.B."/>
            <person name="Parks D.H."/>
            <person name="Hugenholtz P."/>
        </authorList>
    </citation>
    <scope>NUCLEOTIDE SEQUENCE</scope>
    <source>
        <strain evidence="1">UBA10011</strain>
    </source>
</reference>
<keyword evidence="1" id="KW-0540">Nuclease</keyword>
<name>A0A7J4IRL2_9ARCH</name>
<proteinExistence type="predicted"/>
<evidence type="ECO:0000313" key="2">
    <source>
        <dbReference type="EMBL" id="MBS3059077.1"/>
    </source>
</evidence>
<keyword evidence="1" id="KW-0255">Endonuclease</keyword>
<dbReference type="EMBL" id="DUFG01000013">
    <property type="protein sequence ID" value="HIH08153.1"/>
    <property type="molecule type" value="Genomic_DNA"/>
</dbReference>